<reference evidence="11" key="1">
    <citation type="journal article" date="2019" name="Int. J. Syst. Evol. Microbiol.">
        <title>The Global Catalogue of Microorganisms (GCM) 10K type strain sequencing project: providing services to taxonomists for standard genome sequencing and annotation.</title>
        <authorList>
            <consortium name="The Broad Institute Genomics Platform"/>
            <consortium name="The Broad Institute Genome Sequencing Center for Infectious Disease"/>
            <person name="Wu L."/>
            <person name="Ma J."/>
        </authorList>
    </citation>
    <scope>NUCLEOTIDE SEQUENCE [LARGE SCALE GENOMIC DNA]</scope>
    <source>
        <strain evidence="11">KACC 12507</strain>
    </source>
</reference>
<dbReference type="InterPro" id="IPR013130">
    <property type="entry name" value="Fe3_Rdtase_TM_dom"/>
</dbReference>
<organism evidence="10 11">
    <name type="scientific">Glaciecola siphonariae</name>
    <dbReference type="NCBI Taxonomy" id="521012"/>
    <lineage>
        <taxon>Bacteria</taxon>
        <taxon>Pseudomonadati</taxon>
        <taxon>Pseudomonadota</taxon>
        <taxon>Gammaproteobacteria</taxon>
        <taxon>Alteromonadales</taxon>
        <taxon>Alteromonadaceae</taxon>
        <taxon>Glaciecola</taxon>
    </lineage>
</organism>
<feature type="transmembrane region" description="Helical" evidence="8">
    <location>
        <begin position="96"/>
        <end position="112"/>
    </location>
</feature>
<feature type="transmembrane region" description="Helical" evidence="8">
    <location>
        <begin position="56"/>
        <end position="76"/>
    </location>
</feature>
<gene>
    <name evidence="8" type="primary">msrQ</name>
    <name evidence="10" type="ORF">ACFO4O_03815</name>
</gene>
<evidence type="ECO:0000259" key="9">
    <source>
        <dbReference type="Pfam" id="PF01794"/>
    </source>
</evidence>
<evidence type="ECO:0000256" key="2">
    <source>
        <dbReference type="ARBA" id="ARBA00022448"/>
    </source>
</evidence>
<keyword evidence="11" id="KW-1185">Reference proteome</keyword>
<evidence type="ECO:0000313" key="10">
    <source>
        <dbReference type="EMBL" id="MFC4699284.1"/>
    </source>
</evidence>
<name>A0ABV9LTG0_9ALTE</name>
<feature type="transmembrane region" description="Helical" evidence="8">
    <location>
        <begin position="132"/>
        <end position="153"/>
    </location>
</feature>
<evidence type="ECO:0000256" key="7">
    <source>
        <dbReference type="ARBA" id="ARBA00023136"/>
    </source>
</evidence>
<keyword evidence="8" id="KW-1003">Cell membrane</keyword>
<keyword evidence="7 8" id="KW-0472">Membrane</keyword>
<keyword evidence="5 8" id="KW-1133">Transmembrane helix</keyword>
<evidence type="ECO:0000256" key="3">
    <source>
        <dbReference type="ARBA" id="ARBA00022617"/>
    </source>
</evidence>
<evidence type="ECO:0000256" key="5">
    <source>
        <dbReference type="ARBA" id="ARBA00022989"/>
    </source>
</evidence>
<feature type="transmembrane region" description="Helical" evidence="8">
    <location>
        <begin position="165"/>
        <end position="182"/>
    </location>
</feature>
<feature type="transmembrane region" description="Helical" evidence="8">
    <location>
        <begin position="23"/>
        <end position="44"/>
    </location>
</feature>
<comment type="cofactor">
    <cofactor evidence="8">
        <name>FMN</name>
        <dbReference type="ChEBI" id="CHEBI:58210"/>
    </cofactor>
    <text evidence="8">Binds 1 FMN per subunit.</text>
</comment>
<feature type="transmembrane region" description="Helical" evidence="8">
    <location>
        <begin position="188"/>
        <end position="204"/>
    </location>
</feature>
<keyword evidence="3 8" id="KW-0349">Heme</keyword>
<evidence type="ECO:0000256" key="1">
    <source>
        <dbReference type="ARBA" id="ARBA00004141"/>
    </source>
</evidence>
<keyword evidence="6 8" id="KW-0408">Iron</keyword>
<dbReference type="HAMAP" id="MF_01207">
    <property type="entry name" value="MsrQ"/>
    <property type="match status" value="1"/>
</dbReference>
<dbReference type="PANTHER" id="PTHR36964:SF1">
    <property type="entry name" value="PROTEIN-METHIONINE-SULFOXIDE REDUCTASE HEME-BINDING SUBUNIT MSRQ"/>
    <property type="match status" value="1"/>
</dbReference>
<keyword evidence="8" id="KW-0249">Electron transport</keyword>
<keyword evidence="2 8" id="KW-0813">Transport</keyword>
<comment type="similarity">
    <text evidence="8">Belongs to the MsrQ family.</text>
</comment>
<accession>A0ABV9LTG0</accession>
<comment type="function">
    <text evidence="8">Part of the MsrPQ system that repairs oxidized periplasmic proteins containing methionine sulfoxide residues (Met-O), using respiratory chain electrons. Thus protects these proteins from oxidative-stress damage caused by reactive species of oxygen and chlorine generated by the host defense mechanisms. MsrPQ is essential for the maintenance of envelope integrity under bleach stress, rescuing a wide series of structurally unrelated periplasmic proteins from methionine oxidation. MsrQ provides electrons for reduction to the reductase catalytic subunit MsrP, using the quinone pool of the respiratory chain.</text>
</comment>
<proteinExistence type="inferred from homology"/>
<keyword evidence="4 8" id="KW-0812">Transmembrane</keyword>
<keyword evidence="8" id="KW-0479">Metal-binding</keyword>
<dbReference type="InterPro" id="IPR022837">
    <property type="entry name" value="MsrQ-like"/>
</dbReference>
<dbReference type="Pfam" id="PF01794">
    <property type="entry name" value="Ferric_reduct"/>
    <property type="match status" value="1"/>
</dbReference>
<evidence type="ECO:0000256" key="6">
    <source>
        <dbReference type="ARBA" id="ARBA00023004"/>
    </source>
</evidence>
<sequence length="214" mass="24484">MQTVKKMQNSLNSMRPIRISKGWINAGRALIHIISIAWLSVVYLDALSGELPGDPVQYLLDFSGIGTLHLLIMSLLISPMAQTFKFGQLVRLRKTLGVYAAVYALFHLYVFIAYELQYEWLLIAEEIIKRPYITVGMLALSILSVLLITSLQAIKARMGTAWQKLHNWVYLATILGCIHFLWSVKSNWYEPTAYLITALILISLRRKKLQKIFK</sequence>
<protein>
    <recommendedName>
        <fullName evidence="8">Protein-methionine-sulfoxide reductase heme-binding subunit MsrQ</fullName>
    </recommendedName>
    <alternativeName>
        <fullName evidence="8">Flavocytochrome MsrQ</fullName>
    </alternativeName>
</protein>
<dbReference type="RefSeq" id="WP_382406035.1">
    <property type="nucleotide sequence ID" value="NZ_JBHSGU010000002.1"/>
</dbReference>
<dbReference type="Proteomes" id="UP001595897">
    <property type="component" value="Unassembled WGS sequence"/>
</dbReference>
<comment type="subunit">
    <text evidence="8">Heterodimer of a catalytic subunit (MsrP) and a heme-binding subunit (MsrQ).</text>
</comment>
<evidence type="ECO:0000256" key="8">
    <source>
        <dbReference type="HAMAP-Rule" id="MF_01207"/>
    </source>
</evidence>
<keyword evidence="8" id="KW-0285">Flavoprotein</keyword>
<feature type="domain" description="Ferric oxidoreductase" evidence="9">
    <location>
        <begin position="64"/>
        <end position="177"/>
    </location>
</feature>
<keyword evidence="8" id="KW-0288">FMN</keyword>
<comment type="caution">
    <text evidence="10">The sequence shown here is derived from an EMBL/GenBank/DDBJ whole genome shotgun (WGS) entry which is preliminary data.</text>
</comment>
<dbReference type="EMBL" id="JBHSGU010000002">
    <property type="protein sequence ID" value="MFC4699284.1"/>
    <property type="molecule type" value="Genomic_DNA"/>
</dbReference>
<evidence type="ECO:0000313" key="11">
    <source>
        <dbReference type="Proteomes" id="UP001595897"/>
    </source>
</evidence>
<comment type="subcellular location">
    <subcellularLocation>
        <location evidence="8">Cell membrane</location>
        <topology evidence="8">Multi-pass membrane protein</topology>
    </subcellularLocation>
    <subcellularLocation>
        <location evidence="1">Membrane</location>
        <topology evidence="1">Multi-pass membrane protein</topology>
    </subcellularLocation>
</comment>
<comment type="cofactor">
    <cofactor evidence="8">
        <name>heme b</name>
        <dbReference type="ChEBI" id="CHEBI:60344"/>
    </cofactor>
    <text evidence="8">Binds 1 heme b (iron(II)-protoporphyrin IX) group per subunit.</text>
</comment>
<evidence type="ECO:0000256" key="4">
    <source>
        <dbReference type="ARBA" id="ARBA00022692"/>
    </source>
</evidence>
<dbReference type="PANTHER" id="PTHR36964">
    <property type="entry name" value="PROTEIN-METHIONINE-SULFOXIDE REDUCTASE HEME-BINDING SUBUNIT MSRQ"/>
    <property type="match status" value="1"/>
</dbReference>